<dbReference type="AlphaFoldDB" id="A0A7X1ZD53"/>
<name>A0A7X1ZD53_9PROT</name>
<feature type="region of interest" description="Disordered" evidence="1">
    <location>
        <begin position="192"/>
        <end position="228"/>
    </location>
</feature>
<accession>A0A7X1ZD53</accession>
<evidence type="ECO:0000313" key="2">
    <source>
        <dbReference type="EMBL" id="MQX36147.1"/>
    </source>
</evidence>
<evidence type="ECO:0000256" key="1">
    <source>
        <dbReference type="SAM" id="MobiDB-lite"/>
    </source>
</evidence>
<dbReference type="Proteomes" id="UP000434582">
    <property type="component" value="Unassembled WGS sequence"/>
</dbReference>
<dbReference type="EMBL" id="WIVE01000013">
    <property type="protein sequence ID" value="MQX36147.1"/>
    <property type="molecule type" value="Genomic_DNA"/>
</dbReference>
<feature type="compositionally biased region" description="Low complexity" evidence="1">
    <location>
        <begin position="196"/>
        <end position="212"/>
    </location>
</feature>
<feature type="compositionally biased region" description="Gly residues" evidence="1">
    <location>
        <begin position="213"/>
        <end position="224"/>
    </location>
</feature>
<comment type="caution">
    <text evidence="2">The sequence shown here is derived from an EMBL/GenBank/DDBJ whole genome shotgun (WGS) entry which is preliminary data.</text>
</comment>
<protein>
    <submittedName>
        <fullName evidence="2">Uncharacterized protein</fullName>
    </submittedName>
</protein>
<reference evidence="2 3" key="1">
    <citation type="submission" date="2019-10" db="EMBL/GenBank/DDBJ databases">
        <title>Draft whole-genome sequence of the purple nonsulfur photosynthetic bacterium Roseospira navarrensis DSM 15114.</title>
        <authorList>
            <person name="Kyndt J.A."/>
            <person name="Meyer T.E."/>
        </authorList>
    </citation>
    <scope>NUCLEOTIDE SEQUENCE [LARGE SCALE GENOMIC DNA]</scope>
    <source>
        <strain evidence="2 3">DSM 15114</strain>
    </source>
</reference>
<organism evidence="2 3">
    <name type="scientific">Roseospira navarrensis</name>
    <dbReference type="NCBI Taxonomy" id="140058"/>
    <lineage>
        <taxon>Bacteria</taxon>
        <taxon>Pseudomonadati</taxon>
        <taxon>Pseudomonadota</taxon>
        <taxon>Alphaproteobacteria</taxon>
        <taxon>Rhodospirillales</taxon>
        <taxon>Rhodospirillaceae</taxon>
        <taxon>Roseospira</taxon>
    </lineage>
</organism>
<gene>
    <name evidence="2" type="ORF">GHC57_06410</name>
</gene>
<sequence length="312" mass="31714">MALGQIALGLGLSLGLGGCGANQASIYRDYAVNSRDGETTTSVLIDAKQRAVLSVALPPAAQTAPTGGGGMEPRTAVVCAEPSPDTLSAISSTLASARELDVSGLPTGSEAAGAEASAAEVGYRSQLARTLTEVAAELGSRNATIQLLRDGLYRACEAHMNGLIDRAYYEEISNKYANAMVTLLAIEQLTPRGRTETTTTTAQPSSSTVRGAPGSGEGGSGGAGATASAAPTVVTSSTVAPAQPPNDASIRAVSIMVSLFLTKDTLDYCLGKLDALAPRSPDEVALCREFVAGHVTQQEVLAGAFAQAIGRQ</sequence>
<keyword evidence="3" id="KW-1185">Reference proteome</keyword>
<proteinExistence type="predicted"/>
<evidence type="ECO:0000313" key="3">
    <source>
        <dbReference type="Proteomes" id="UP000434582"/>
    </source>
</evidence>